<feature type="domain" description="MADS-box" evidence="7">
    <location>
        <begin position="14"/>
        <end position="74"/>
    </location>
</feature>
<keyword evidence="6" id="KW-0175">Coiled coil</keyword>
<dbReference type="Gene3D" id="3.40.1810.10">
    <property type="entry name" value="Transcription factor, MADS-box"/>
    <property type="match status" value="1"/>
</dbReference>
<dbReference type="EMBL" id="CM017324">
    <property type="protein sequence ID" value="KAE8037962.1"/>
    <property type="molecule type" value="Genomic_DNA"/>
</dbReference>
<proteinExistence type="predicted"/>
<name>A0A660KNK8_9ROSI</name>
<dbReference type="GO" id="GO:0005634">
    <property type="term" value="C:nucleus"/>
    <property type="evidence" value="ECO:0007669"/>
    <property type="project" value="UniProtKB-SubCell"/>
</dbReference>
<dbReference type="GO" id="GO:0046983">
    <property type="term" value="F:protein dimerization activity"/>
    <property type="evidence" value="ECO:0007669"/>
    <property type="project" value="InterPro"/>
</dbReference>
<dbReference type="AlphaFoldDB" id="A0A660KNK8"/>
<dbReference type="Pfam" id="PF00319">
    <property type="entry name" value="SRF-TF"/>
    <property type="match status" value="1"/>
</dbReference>
<evidence type="ECO:0000256" key="4">
    <source>
        <dbReference type="ARBA" id="ARBA00023163"/>
    </source>
</evidence>
<reference evidence="8 9" key="1">
    <citation type="submission" date="2019-06" db="EMBL/GenBank/DDBJ databases">
        <title>A chromosomal-level reference genome of Carpinus fangiana (Coryloideae, Betulaceae).</title>
        <authorList>
            <person name="Yang X."/>
            <person name="Wang Z."/>
            <person name="Zhang L."/>
            <person name="Hao G."/>
            <person name="Liu J."/>
            <person name="Yang Y."/>
        </authorList>
    </citation>
    <scope>NUCLEOTIDE SEQUENCE [LARGE SCALE GENOMIC DNA]</scope>
    <source>
        <strain evidence="8">Cfa_2016G</strain>
        <tissue evidence="8">Leaf</tissue>
    </source>
</reference>
<keyword evidence="9" id="KW-1185">Reference proteome</keyword>
<dbReference type="InterPro" id="IPR036879">
    <property type="entry name" value="TF_MADSbox_sf"/>
</dbReference>
<dbReference type="PANTHER" id="PTHR11945:SF781">
    <property type="entry name" value="MADS-BOX DOMAIN-CONTAINING PROTEIN"/>
    <property type="match status" value="1"/>
</dbReference>
<dbReference type="CDD" id="cd00265">
    <property type="entry name" value="MADS_MEF2_like"/>
    <property type="match status" value="1"/>
</dbReference>
<gene>
    <name evidence="8" type="ORF">FH972_010511</name>
</gene>
<dbReference type="GO" id="GO:0000978">
    <property type="term" value="F:RNA polymerase II cis-regulatory region sequence-specific DNA binding"/>
    <property type="evidence" value="ECO:0007669"/>
    <property type="project" value="TreeGrafter"/>
</dbReference>
<evidence type="ECO:0000256" key="3">
    <source>
        <dbReference type="ARBA" id="ARBA00023125"/>
    </source>
</evidence>
<dbReference type="PRINTS" id="PR00404">
    <property type="entry name" value="MADSDOMAIN"/>
</dbReference>
<dbReference type="InterPro" id="IPR033896">
    <property type="entry name" value="MEF2-like_N"/>
</dbReference>
<keyword evidence="3" id="KW-0238">DNA-binding</keyword>
<dbReference type="InterPro" id="IPR002100">
    <property type="entry name" value="TF_MADSbox"/>
</dbReference>
<dbReference type="SMART" id="SM00432">
    <property type="entry name" value="MADS"/>
    <property type="match status" value="1"/>
</dbReference>
<feature type="coiled-coil region" evidence="6">
    <location>
        <begin position="99"/>
        <end position="169"/>
    </location>
</feature>
<dbReference type="SUPFAM" id="SSF55455">
    <property type="entry name" value="SRF-like"/>
    <property type="match status" value="1"/>
</dbReference>
<organism evidence="8 9">
    <name type="scientific">Carpinus fangiana</name>
    <dbReference type="NCBI Taxonomy" id="176857"/>
    <lineage>
        <taxon>Eukaryota</taxon>
        <taxon>Viridiplantae</taxon>
        <taxon>Streptophyta</taxon>
        <taxon>Embryophyta</taxon>
        <taxon>Tracheophyta</taxon>
        <taxon>Spermatophyta</taxon>
        <taxon>Magnoliopsida</taxon>
        <taxon>eudicotyledons</taxon>
        <taxon>Gunneridae</taxon>
        <taxon>Pentapetalae</taxon>
        <taxon>rosids</taxon>
        <taxon>fabids</taxon>
        <taxon>Fagales</taxon>
        <taxon>Betulaceae</taxon>
        <taxon>Carpinus</taxon>
    </lineage>
</organism>
<evidence type="ECO:0000256" key="2">
    <source>
        <dbReference type="ARBA" id="ARBA00023015"/>
    </source>
</evidence>
<keyword evidence="2" id="KW-0805">Transcription regulation</keyword>
<dbReference type="GO" id="GO:0045944">
    <property type="term" value="P:positive regulation of transcription by RNA polymerase II"/>
    <property type="evidence" value="ECO:0007669"/>
    <property type="project" value="InterPro"/>
</dbReference>
<keyword evidence="4" id="KW-0804">Transcription</keyword>
<keyword evidence="5" id="KW-0539">Nucleus</keyword>
<evidence type="ECO:0000313" key="8">
    <source>
        <dbReference type="EMBL" id="KAE8037962.1"/>
    </source>
</evidence>
<dbReference type="PROSITE" id="PS50066">
    <property type="entry name" value="MADS_BOX_2"/>
    <property type="match status" value="1"/>
</dbReference>
<dbReference type="FunFam" id="3.40.1810.10:FF:000006">
    <property type="entry name" value="Agamous-like MADS-box protein AGL62"/>
    <property type="match status" value="1"/>
</dbReference>
<dbReference type="OrthoDB" id="1896642at2759"/>
<protein>
    <recommendedName>
        <fullName evidence="7">MADS-box domain-containing protein</fullName>
    </recommendedName>
</protein>
<evidence type="ECO:0000259" key="7">
    <source>
        <dbReference type="PROSITE" id="PS50066"/>
    </source>
</evidence>
<dbReference type="PANTHER" id="PTHR11945">
    <property type="entry name" value="MADS BOX PROTEIN"/>
    <property type="match status" value="1"/>
</dbReference>
<sequence length="233" mass="26165">MGSQKKMGKGKKSIGRQRIEIKQLEEESKKQVTFSKRRAGLFKKAAELCILCGAEVAVIAYSTHGNVFCFGHPDVRAVVDRYLTGNTCHSSKSLDEVPVDDFIRQHAEAEKELEMERKLLKEIERQAKEKLENNGGFWWEEQLDESMGLEEMEQYLRALQEVRRKVAARVEEFRMTRTSSLLLPPVDMAAGGVGNYIGLGNDFVMQDWEGGINGGSGFVGSHGFGYGFEHGQI</sequence>
<dbReference type="Proteomes" id="UP000327013">
    <property type="component" value="Chromosome 4"/>
</dbReference>
<accession>A0A660KNK8</accession>
<dbReference type="GO" id="GO:0000981">
    <property type="term" value="F:DNA-binding transcription factor activity, RNA polymerase II-specific"/>
    <property type="evidence" value="ECO:0007669"/>
    <property type="project" value="TreeGrafter"/>
</dbReference>
<evidence type="ECO:0000313" key="9">
    <source>
        <dbReference type="Proteomes" id="UP000327013"/>
    </source>
</evidence>
<evidence type="ECO:0000256" key="6">
    <source>
        <dbReference type="SAM" id="Coils"/>
    </source>
</evidence>
<evidence type="ECO:0000256" key="1">
    <source>
        <dbReference type="ARBA" id="ARBA00004123"/>
    </source>
</evidence>
<evidence type="ECO:0000256" key="5">
    <source>
        <dbReference type="ARBA" id="ARBA00023242"/>
    </source>
</evidence>
<comment type="subcellular location">
    <subcellularLocation>
        <location evidence="1">Nucleus</location>
    </subcellularLocation>
</comment>